<dbReference type="GO" id="GO:0003700">
    <property type="term" value="F:DNA-binding transcription factor activity"/>
    <property type="evidence" value="ECO:0007669"/>
    <property type="project" value="InterPro"/>
</dbReference>
<dbReference type="Gene3D" id="2.60.40.630">
    <property type="entry name" value="STAT transcription factor, DNA-binding domain"/>
    <property type="match status" value="1"/>
</dbReference>
<dbReference type="GO" id="GO:0005634">
    <property type="term" value="C:nucleus"/>
    <property type="evidence" value="ECO:0007669"/>
    <property type="project" value="UniProtKB-SubCell"/>
</dbReference>
<dbReference type="GO" id="GO:0003677">
    <property type="term" value="F:DNA binding"/>
    <property type="evidence" value="ECO:0007669"/>
    <property type="project" value="UniProtKB-KW"/>
</dbReference>
<dbReference type="STRING" id="400727.A0A2T7NLW2"/>
<evidence type="ECO:0000256" key="4">
    <source>
        <dbReference type="ARBA" id="ARBA00022490"/>
    </source>
</evidence>
<dbReference type="Gene3D" id="1.10.532.10">
    <property type="entry name" value="STAT transcription factor, N-terminal domain"/>
    <property type="match status" value="1"/>
</dbReference>
<dbReference type="EMBL" id="PZQS01000011">
    <property type="protein sequence ID" value="PVD22146.1"/>
    <property type="molecule type" value="Genomic_DNA"/>
</dbReference>
<comment type="similarity">
    <text evidence="3">Belongs to the transcription factor STAT family.</text>
</comment>
<keyword evidence="10" id="KW-0804">Transcription</keyword>
<dbReference type="GO" id="GO:0005737">
    <property type="term" value="C:cytoplasm"/>
    <property type="evidence" value="ECO:0007669"/>
    <property type="project" value="UniProtKB-SubCell"/>
</dbReference>
<dbReference type="Pfam" id="PF02865">
    <property type="entry name" value="STAT_int"/>
    <property type="match status" value="1"/>
</dbReference>
<evidence type="ECO:0000256" key="12">
    <source>
        <dbReference type="SAM" id="MobiDB-lite"/>
    </source>
</evidence>
<comment type="caution">
    <text evidence="14">The sequence shown here is derived from an EMBL/GenBank/DDBJ whole genome shotgun (WGS) entry which is preliminary data.</text>
</comment>
<evidence type="ECO:0000256" key="11">
    <source>
        <dbReference type="ARBA" id="ARBA00023242"/>
    </source>
</evidence>
<evidence type="ECO:0000256" key="7">
    <source>
        <dbReference type="ARBA" id="ARBA00023015"/>
    </source>
</evidence>
<evidence type="ECO:0000256" key="3">
    <source>
        <dbReference type="ARBA" id="ARBA00005586"/>
    </source>
</evidence>
<evidence type="ECO:0000256" key="8">
    <source>
        <dbReference type="ARBA" id="ARBA00023125"/>
    </source>
</evidence>
<keyword evidence="9" id="KW-0010">Activator</keyword>
<evidence type="ECO:0000256" key="1">
    <source>
        <dbReference type="ARBA" id="ARBA00004123"/>
    </source>
</evidence>
<keyword evidence="5" id="KW-0597">Phosphoprotein</keyword>
<keyword evidence="11" id="KW-0539">Nucleus</keyword>
<evidence type="ECO:0000256" key="5">
    <source>
        <dbReference type="ARBA" id="ARBA00022553"/>
    </source>
</evidence>
<keyword evidence="7" id="KW-0805">Transcription regulation</keyword>
<dbReference type="GO" id="GO:0007165">
    <property type="term" value="P:signal transduction"/>
    <property type="evidence" value="ECO:0007669"/>
    <property type="project" value="InterPro"/>
</dbReference>
<evidence type="ECO:0000256" key="10">
    <source>
        <dbReference type="ARBA" id="ARBA00023163"/>
    </source>
</evidence>
<feature type="domain" description="STAT transcription factor protein interaction" evidence="13">
    <location>
        <begin position="2"/>
        <end position="130"/>
    </location>
</feature>
<evidence type="ECO:0000313" key="14">
    <source>
        <dbReference type="EMBL" id="PVD22146.1"/>
    </source>
</evidence>
<organism evidence="14 15">
    <name type="scientific">Pomacea canaliculata</name>
    <name type="common">Golden apple snail</name>
    <dbReference type="NCBI Taxonomy" id="400727"/>
    <lineage>
        <taxon>Eukaryota</taxon>
        <taxon>Metazoa</taxon>
        <taxon>Spiralia</taxon>
        <taxon>Lophotrochozoa</taxon>
        <taxon>Mollusca</taxon>
        <taxon>Gastropoda</taxon>
        <taxon>Caenogastropoda</taxon>
        <taxon>Architaenioglossa</taxon>
        <taxon>Ampullarioidea</taxon>
        <taxon>Ampullariidae</taxon>
        <taxon>Pomacea</taxon>
    </lineage>
</organism>
<evidence type="ECO:0000256" key="6">
    <source>
        <dbReference type="ARBA" id="ARBA00022999"/>
    </source>
</evidence>
<dbReference type="AlphaFoldDB" id="A0A2T7NLW2"/>
<keyword evidence="15" id="KW-1185">Reference proteome</keyword>
<dbReference type="OrthoDB" id="6140367at2759"/>
<dbReference type="PANTHER" id="PTHR11801">
    <property type="entry name" value="SIGNAL TRANSDUCER AND ACTIVATOR OF TRANSCRIPTION"/>
    <property type="match status" value="1"/>
</dbReference>
<comment type="subcellular location">
    <subcellularLocation>
        <location evidence="2">Cytoplasm</location>
    </subcellularLocation>
    <subcellularLocation>
        <location evidence="1">Nucleus</location>
    </subcellularLocation>
</comment>
<dbReference type="Proteomes" id="UP000245119">
    <property type="component" value="Linkage Group LG11"/>
</dbReference>
<proteinExistence type="inferred from homology"/>
<evidence type="ECO:0000256" key="2">
    <source>
        <dbReference type="ARBA" id="ARBA00004496"/>
    </source>
</evidence>
<dbReference type="InterPro" id="IPR013799">
    <property type="entry name" value="STAT_TF_prot_interaction"/>
</dbReference>
<dbReference type="InterPro" id="IPR012345">
    <property type="entry name" value="STAT_TF_DNA-bd_N"/>
</dbReference>
<keyword evidence="4" id="KW-0963">Cytoplasm</keyword>
<dbReference type="InterPro" id="IPR008967">
    <property type="entry name" value="p53-like_TF_DNA-bd_sf"/>
</dbReference>
<dbReference type="SMART" id="SM00964">
    <property type="entry name" value="STAT_int"/>
    <property type="match status" value="1"/>
</dbReference>
<evidence type="ECO:0000256" key="9">
    <source>
        <dbReference type="ARBA" id="ARBA00023159"/>
    </source>
</evidence>
<feature type="compositionally biased region" description="Basic residues" evidence="12">
    <location>
        <begin position="799"/>
        <end position="808"/>
    </location>
</feature>
<evidence type="ECO:0000313" key="15">
    <source>
        <dbReference type="Proteomes" id="UP000245119"/>
    </source>
</evidence>
<dbReference type="InterPro" id="IPR036860">
    <property type="entry name" value="SH2_dom_sf"/>
</dbReference>
<reference evidence="14 15" key="1">
    <citation type="submission" date="2018-04" db="EMBL/GenBank/DDBJ databases">
        <title>The genome of golden apple snail Pomacea canaliculata provides insight into stress tolerance and invasive adaptation.</title>
        <authorList>
            <person name="Liu C."/>
            <person name="Liu B."/>
            <person name="Ren Y."/>
            <person name="Zhang Y."/>
            <person name="Wang H."/>
            <person name="Li S."/>
            <person name="Jiang F."/>
            <person name="Yin L."/>
            <person name="Zhang G."/>
            <person name="Qian W."/>
            <person name="Fan W."/>
        </authorList>
    </citation>
    <scope>NUCLEOTIDE SEQUENCE [LARGE SCALE GENOMIC DNA]</scope>
    <source>
        <strain evidence="14">SZHN2017</strain>
        <tissue evidence="14">Muscle</tissue>
    </source>
</reference>
<dbReference type="InterPro" id="IPR036535">
    <property type="entry name" value="STAT_N_sf"/>
</dbReference>
<evidence type="ECO:0000259" key="13">
    <source>
        <dbReference type="SMART" id="SM00964"/>
    </source>
</evidence>
<keyword evidence="6" id="KW-0727">SH2 domain</keyword>
<keyword evidence="8" id="KW-0238">DNA-binding</keyword>
<feature type="region of interest" description="Disordered" evidence="12">
    <location>
        <begin position="785"/>
        <end position="835"/>
    </location>
</feature>
<protein>
    <recommendedName>
        <fullName evidence="13">STAT transcription factor protein interaction domain-containing protein</fullName>
    </recommendedName>
</protein>
<dbReference type="Gene3D" id="3.30.505.10">
    <property type="entry name" value="SH2 domain"/>
    <property type="match status" value="1"/>
</dbReference>
<dbReference type="SUPFAM" id="SSF48092">
    <property type="entry name" value="Transcription factor STAT-4 N-domain"/>
    <property type="match status" value="1"/>
</dbReference>
<dbReference type="InterPro" id="IPR001217">
    <property type="entry name" value="STAT"/>
</dbReference>
<accession>A0A2T7NLW2</accession>
<dbReference type="SUPFAM" id="SSF55550">
    <property type="entry name" value="SH2 domain"/>
    <property type="match status" value="1"/>
</dbReference>
<dbReference type="Gene3D" id="1.10.238.10">
    <property type="entry name" value="EF-hand"/>
    <property type="match status" value="1"/>
</dbReference>
<name>A0A2T7NLW2_POMCA</name>
<gene>
    <name evidence="14" type="ORF">C0Q70_17951</name>
</gene>
<dbReference type="SUPFAM" id="SSF49417">
    <property type="entry name" value="p53-like transcription factors"/>
    <property type="match status" value="1"/>
</dbReference>
<sequence>MSQYGQLNKLLKEHNEFRDDAAAFYNSIQIIIRSKLDHWIEKQNWSALLSADSSLTDSEVKVKAKDLLEEAIRQLQTIAHSSSEDTETLLFTHAESSLRNAYCCDPLQFVKDVDTCLRKERDLLARMSQQIHHLNQARTPTAQMQTNHSEDQLKIAFEHIKDEAEGAFKALEWADQILSMWKTDIENQSLVERDVLGTGQVLQAPYEAFHKLKTGLMKKLENAIGRFYNELPNLEPYILRWKNHQLYQELCRRPEQNDDVSDVEPLCVTAFTILSSLFQCVVDARFQKVNSVMEHLPGSLPRPSALLSLEVMLKRCMEKLIKMCLVVFVQPPITMITEKERVAGRDRDTSEVNYSKKFNTSVGLLGGSSLEGVLEIVEVNIILMFREDIAAHLKGETNRNSSVFNIHNDKVANRRSTDRRNSDCEQKCCMKVYEGVRVENFSRREQKNVYKQICHAIYDVVFESSQTSWRFEARTLSLPIIVRTGANQASEHKGAQLWYGFSAHNVYDVLKPVASELYLDEVVQMMDERIRFIGGRGLMDYEKKFLREKLGCAAKSGKSSREPRDKITLDAFIKEKVQLASHPGGPVDTVTSFSLWRWFHCIVNLLEGELKNPWKDGVIFGFASRDQCDEALENKTPGTCLIRFSESCVEGNHENSKGRIGVVLKTAEGVHYAPPISSEKIQSPGLSVMIRNTIVNERIPEILLPTMCAIDDLRKYDPPQEIKPKNLNIIYPDFLDDEPSAGIIRYLDFSIQVVATKNWEISSPVQGCREFTEFVIISRELSISSPQHSVGPDSPQGRKILKGKRPRGSKTTTGGGKQKCPPGSPESPTSSVASPPISFPCSPISQFCPVGIVQNVPSAHNESSQLSFTNIPVTVMESDGFNLQNLQLLVDNNAETMDERGDSPLDEDIASLFTPEMISSLLAQNASALDDASSVE</sequence>